<accession>A0A6C0EVB6</accession>
<reference evidence="2" key="1">
    <citation type="journal article" date="2020" name="Nature">
        <title>Giant virus diversity and host interactions through global metagenomics.</title>
        <authorList>
            <person name="Schulz F."/>
            <person name="Roux S."/>
            <person name="Paez-Espino D."/>
            <person name="Jungbluth S."/>
            <person name="Walsh D.A."/>
            <person name="Denef V.J."/>
            <person name="McMahon K.D."/>
            <person name="Konstantinidis K.T."/>
            <person name="Eloe-Fadrosh E.A."/>
            <person name="Kyrpides N.C."/>
            <person name="Woyke T."/>
        </authorList>
    </citation>
    <scope>NUCLEOTIDE SEQUENCE</scope>
    <source>
        <strain evidence="2">GVMAG-M-3300009161-30</strain>
    </source>
</reference>
<feature type="region of interest" description="Disordered" evidence="1">
    <location>
        <begin position="86"/>
        <end position="120"/>
    </location>
</feature>
<proteinExistence type="predicted"/>
<name>A0A6C0EVB6_9ZZZZ</name>
<dbReference type="EMBL" id="MN738944">
    <property type="protein sequence ID" value="QHT32473.1"/>
    <property type="molecule type" value="Genomic_DNA"/>
</dbReference>
<feature type="compositionally biased region" description="Acidic residues" evidence="1">
    <location>
        <begin position="89"/>
        <end position="120"/>
    </location>
</feature>
<protein>
    <submittedName>
        <fullName evidence="2">Uncharacterized protein</fullName>
    </submittedName>
</protein>
<evidence type="ECO:0000256" key="1">
    <source>
        <dbReference type="SAM" id="MobiDB-lite"/>
    </source>
</evidence>
<organism evidence="2">
    <name type="scientific">viral metagenome</name>
    <dbReference type="NCBI Taxonomy" id="1070528"/>
    <lineage>
        <taxon>unclassified sequences</taxon>
        <taxon>metagenomes</taxon>
        <taxon>organismal metagenomes</taxon>
    </lineage>
</organism>
<sequence>MSKINELRNRKIITNKSDIVESTWLNNHPSLGKSDEVVWAYGKVMNDFKYVRINPVDIINQRYLQNIDIDYILDKNYDIDYISNPSSLELDENTEEEEEEEEEEELDGENIDEKELDEEDYDYEDYGEEDYDDEDLAVWHKRVCHITEDILQEFDDEHELPVELLRDSDRYADAEESGFFGDMTEDGTIMYGSNYDGGYDSY</sequence>
<evidence type="ECO:0000313" key="2">
    <source>
        <dbReference type="EMBL" id="QHT32473.1"/>
    </source>
</evidence>
<dbReference type="AlphaFoldDB" id="A0A6C0EVB6"/>